<dbReference type="Proteomes" id="UP000032141">
    <property type="component" value="Chromosome C6"/>
</dbReference>
<reference evidence="2" key="2">
    <citation type="submission" date="2015-03" db="UniProtKB">
        <authorList>
            <consortium name="EnsemblPlants"/>
        </authorList>
    </citation>
    <scope>IDENTIFICATION</scope>
</reference>
<keyword evidence="1" id="KW-0732">Signal</keyword>
<accession>A0A0D3CYM7</accession>
<evidence type="ECO:0000313" key="2">
    <source>
        <dbReference type="EnsemblPlants" id="Bo6g103800.1"/>
    </source>
</evidence>
<feature type="signal peptide" evidence="1">
    <location>
        <begin position="1"/>
        <end position="19"/>
    </location>
</feature>
<organism evidence="2 3">
    <name type="scientific">Brassica oleracea var. oleracea</name>
    <dbReference type="NCBI Taxonomy" id="109376"/>
    <lineage>
        <taxon>Eukaryota</taxon>
        <taxon>Viridiplantae</taxon>
        <taxon>Streptophyta</taxon>
        <taxon>Embryophyta</taxon>
        <taxon>Tracheophyta</taxon>
        <taxon>Spermatophyta</taxon>
        <taxon>Magnoliopsida</taxon>
        <taxon>eudicotyledons</taxon>
        <taxon>Gunneridae</taxon>
        <taxon>Pentapetalae</taxon>
        <taxon>rosids</taxon>
        <taxon>malvids</taxon>
        <taxon>Brassicales</taxon>
        <taxon>Brassicaceae</taxon>
        <taxon>Brassiceae</taxon>
        <taxon>Brassica</taxon>
    </lineage>
</organism>
<protein>
    <recommendedName>
        <fullName evidence="4">Secreted protein</fullName>
    </recommendedName>
</protein>
<reference evidence="2 3" key="1">
    <citation type="journal article" date="2014" name="Genome Biol.">
        <title>Transcriptome and methylome profiling reveals relics of genome dominance in the mesopolyploid Brassica oleracea.</title>
        <authorList>
            <person name="Parkin I.A."/>
            <person name="Koh C."/>
            <person name="Tang H."/>
            <person name="Robinson S.J."/>
            <person name="Kagale S."/>
            <person name="Clarke W.E."/>
            <person name="Town C.D."/>
            <person name="Nixon J."/>
            <person name="Krishnakumar V."/>
            <person name="Bidwell S.L."/>
            <person name="Denoeud F."/>
            <person name="Belcram H."/>
            <person name="Links M.G."/>
            <person name="Just J."/>
            <person name="Clarke C."/>
            <person name="Bender T."/>
            <person name="Huebert T."/>
            <person name="Mason A.S."/>
            <person name="Pires J.C."/>
            <person name="Barker G."/>
            <person name="Moore J."/>
            <person name="Walley P.G."/>
            <person name="Manoli S."/>
            <person name="Batley J."/>
            <person name="Edwards D."/>
            <person name="Nelson M.N."/>
            <person name="Wang X."/>
            <person name="Paterson A.H."/>
            <person name="King G."/>
            <person name="Bancroft I."/>
            <person name="Chalhoub B."/>
            <person name="Sharpe A.G."/>
        </authorList>
    </citation>
    <scope>NUCLEOTIDE SEQUENCE</scope>
    <source>
        <strain evidence="2 3">cv. TO1000</strain>
    </source>
</reference>
<dbReference type="HOGENOM" id="CLU_2336577_0_0_1"/>
<keyword evidence="3" id="KW-1185">Reference proteome</keyword>
<proteinExistence type="predicted"/>
<dbReference type="EnsemblPlants" id="Bo6g103800.1">
    <property type="protein sequence ID" value="Bo6g103800.1"/>
    <property type="gene ID" value="Bo6g103800"/>
</dbReference>
<evidence type="ECO:0000256" key="1">
    <source>
        <dbReference type="SAM" id="SignalP"/>
    </source>
</evidence>
<evidence type="ECO:0008006" key="4">
    <source>
        <dbReference type="Google" id="ProtNLM"/>
    </source>
</evidence>
<dbReference type="Gramene" id="Bo6g103800.1">
    <property type="protein sequence ID" value="Bo6g103800.1"/>
    <property type="gene ID" value="Bo6g103800"/>
</dbReference>
<dbReference type="AlphaFoldDB" id="A0A0D3CYM7"/>
<sequence length="98" mass="11181">MIILVGASLLMRKTKLLWCLKYLILINTPLLCLDKPATDWSQSVNLGQVTKIQYLCPYTAKHLEALLPPLVCSSSYRPSLVQVKQTPLHKRKRHLLRG</sequence>
<evidence type="ECO:0000313" key="3">
    <source>
        <dbReference type="Proteomes" id="UP000032141"/>
    </source>
</evidence>
<feature type="chain" id="PRO_5002270065" description="Secreted protein" evidence="1">
    <location>
        <begin position="20"/>
        <end position="98"/>
    </location>
</feature>
<name>A0A0D3CYM7_BRAOL</name>